<dbReference type="SUPFAM" id="SSF51197">
    <property type="entry name" value="Clavaminate synthase-like"/>
    <property type="match status" value="1"/>
</dbReference>
<proteinExistence type="inferred from homology"/>
<keyword evidence="3" id="KW-0560">Oxidoreductase</keyword>
<evidence type="ECO:0000256" key="1">
    <source>
        <dbReference type="ARBA" id="ARBA00022723"/>
    </source>
</evidence>
<keyword evidence="2 3" id="KW-0408">Iron</keyword>
<evidence type="ECO:0000256" key="3">
    <source>
        <dbReference type="RuleBase" id="RU003682"/>
    </source>
</evidence>
<dbReference type="InterPro" id="IPR005123">
    <property type="entry name" value="Oxoglu/Fe-dep_dioxygenase_dom"/>
</dbReference>
<dbReference type="Gene3D" id="2.60.120.330">
    <property type="entry name" value="B-lactam Antibiotic, Isopenicillin N Synthase, Chain"/>
    <property type="match status" value="1"/>
</dbReference>
<dbReference type="GO" id="GO:0016491">
    <property type="term" value="F:oxidoreductase activity"/>
    <property type="evidence" value="ECO:0007669"/>
    <property type="project" value="UniProtKB-KW"/>
</dbReference>
<dbReference type="Pfam" id="PF03171">
    <property type="entry name" value="2OG-FeII_Oxy"/>
    <property type="match status" value="1"/>
</dbReference>
<comment type="similarity">
    <text evidence="3">Belongs to the iron/ascorbate-dependent oxidoreductase family.</text>
</comment>
<accession>A0ABD1YID9</accession>
<dbReference type="GO" id="GO:0046872">
    <property type="term" value="F:metal ion binding"/>
    <property type="evidence" value="ECO:0007669"/>
    <property type="project" value="UniProtKB-KW"/>
</dbReference>
<dbReference type="PROSITE" id="PS51471">
    <property type="entry name" value="FE2OG_OXY"/>
    <property type="match status" value="1"/>
</dbReference>
<evidence type="ECO:0000256" key="2">
    <source>
        <dbReference type="ARBA" id="ARBA00023004"/>
    </source>
</evidence>
<dbReference type="PANTHER" id="PTHR47990">
    <property type="entry name" value="2-OXOGLUTARATE (2OG) AND FE(II)-DEPENDENT OXYGENASE SUPERFAMILY PROTEIN-RELATED"/>
    <property type="match status" value="1"/>
</dbReference>
<evidence type="ECO:0000259" key="4">
    <source>
        <dbReference type="PROSITE" id="PS51471"/>
    </source>
</evidence>
<dbReference type="Pfam" id="PF14226">
    <property type="entry name" value="DIOX_N"/>
    <property type="match status" value="1"/>
</dbReference>
<dbReference type="InterPro" id="IPR026992">
    <property type="entry name" value="DIOX_N"/>
</dbReference>
<dbReference type="Proteomes" id="UP001605036">
    <property type="component" value="Unassembled WGS sequence"/>
</dbReference>
<comment type="caution">
    <text evidence="5">The sequence shown here is derived from an EMBL/GenBank/DDBJ whole genome shotgun (WGS) entry which is preliminary data.</text>
</comment>
<feature type="domain" description="Fe2OG dioxygenase" evidence="4">
    <location>
        <begin position="234"/>
        <end position="333"/>
    </location>
</feature>
<dbReference type="AlphaFoldDB" id="A0ABD1YID9"/>
<organism evidence="5 6">
    <name type="scientific">Riccia fluitans</name>
    <dbReference type="NCBI Taxonomy" id="41844"/>
    <lineage>
        <taxon>Eukaryota</taxon>
        <taxon>Viridiplantae</taxon>
        <taxon>Streptophyta</taxon>
        <taxon>Embryophyta</taxon>
        <taxon>Marchantiophyta</taxon>
        <taxon>Marchantiopsida</taxon>
        <taxon>Marchantiidae</taxon>
        <taxon>Marchantiales</taxon>
        <taxon>Ricciaceae</taxon>
        <taxon>Riccia</taxon>
    </lineage>
</organism>
<sequence>MTERSKAPRGCQGGFQMAIDTATDGPEVPFMKSGTMVPVSQQKHLITAEVDVVPEEWKVSLEDRPEVSTFEYIDIPSIDLSLLETDRAELVRRLRTTATDWGICRLINHGISPELMKEVETQGMKFFGQSSQEKLKLLKHGNGNAYYTGINTEERRHSLHWAESFVMKFGLWKTLDLDAINGCTIDWATADDNFRKSLLEFMIGLKSLSEKILQLFAESLGLKADFYSDILESGGLASRWNYYPVCPEPGEVLGAHSHTDPNFLTILQQDKVGGLQVEKDGRWYNVQPMEGTLVLNIGDLFQIWTNGIFKSVLHRVLVNGSVSRISVAWLLYPRSSQSLSPPEELVDEKHPRMYRELMVEEYHQKVLTERLARQDSKVFNGQNLIDSLTI</sequence>
<dbReference type="EMBL" id="JBHFFA010000004">
    <property type="protein sequence ID" value="KAL2630420.1"/>
    <property type="molecule type" value="Genomic_DNA"/>
</dbReference>
<protein>
    <recommendedName>
        <fullName evidence="4">Fe2OG dioxygenase domain-containing protein</fullName>
    </recommendedName>
</protein>
<reference evidence="5 6" key="1">
    <citation type="submission" date="2024-09" db="EMBL/GenBank/DDBJ databases">
        <title>Chromosome-scale assembly of Riccia fluitans.</title>
        <authorList>
            <person name="Paukszto L."/>
            <person name="Sawicki J."/>
            <person name="Karawczyk K."/>
            <person name="Piernik-Szablinska J."/>
            <person name="Szczecinska M."/>
            <person name="Mazdziarz M."/>
        </authorList>
    </citation>
    <scope>NUCLEOTIDE SEQUENCE [LARGE SCALE GENOMIC DNA]</scope>
    <source>
        <strain evidence="5">Rf_01</strain>
        <tissue evidence="5">Aerial parts of the thallus</tissue>
    </source>
</reference>
<name>A0ABD1YID9_9MARC</name>
<dbReference type="InterPro" id="IPR050231">
    <property type="entry name" value="Iron_ascorbate_oxido_reductase"/>
</dbReference>
<evidence type="ECO:0000313" key="5">
    <source>
        <dbReference type="EMBL" id="KAL2630420.1"/>
    </source>
</evidence>
<dbReference type="InterPro" id="IPR027443">
    <property type="entry name" value="IPNS-like_sf"/>
</dbReference>
<dbReference type="PRINTS" id="PR00682">
    <property type="entry name" value="IPNSYNTHASE"/>
</dbReference>
<gene>
    <name evidence="5" type="ORF">R1flu_015106</name>
</gene>
<evidence type="ECO:0000313" key="6">
    <source>
        <dbReference type="Proteomes" id="UP001605036"/>
    </source>
</evidence>
<keyword evidence="1 3" id="KW-0479">Metal-binding</keyword>
<dbReference type="InterPro" id="IPR044861">
    <property type="entry name" value="IPNS-like_FE2OG_OXY"/>
</dbReference>
<keyword evidence="6" id="KW-1185">Reference proteome</keyword>